<proteinExistence type="predicted"/>
<reference evidence="2" key="1">
    <citation type="journal article" date="2019" name="Int. J. Syst. Evol. Microbiol.">
        <title>The Global Catalogue of Microorganisms (GCM) 10K type strain sequencing project: providing services to taxonomists for standard genome sequencing and annotation.</title>
        <authorList>
            <consortium name="The Broad Institute Genomics Platform"/>
            <consortium name="The Broad Institute Genome Sequencing Center for Infectious Disease"/>
            <person name="Wu L."/>
            <person name="Ma J."/>
        </authorList>
    </citation>
    <scope>NUCLEOTIDE SEQUENCE [LARGE SCALE GENOMIC DNA]</scope>
    <source>
        <strain evidence="2">KACC 12822</strain>
    </source>
</reference>
<dbReference type="RefSeq" id="WP_056078205.1">
    <property type="nucleotide sequence ID" value="NZ_JALBWS010000011.1"/>
</dbReference>
<comment type="caution">
    <text evidence="1">The sequence shown here is derived from an EMBL/GenBank/DDBJ whole genome shotgun (WGS) entry which is preliminary data.</text>
</comment>
<sequence>MPMVRFRLTGARADADAMIAALHGINDIEHVEEIDDVMTGMRDDSSSSDSISDSEAQLYRIEVEAPSDELADNVRVNAEALAHQLDAGIEFTDEF</sequence>
<evidence type="ECO:0000313" key="1">
    <source>
        <dbReference type="EMBL" id="MFC5441393.1"/>
    </source>
</evidence>
<name>A0ABW0JZ88_9GAMM</name>
<organism evidence="1 2">
    <name type="scientific">Rhodanobacter ginsenosidimutans</name>
    <dbReference type="NCBI Taxonomy" id="490571"/>
    <lineage>
        <taxon>Bacteria</taxon>
        <taxon>Pseudomonadati</taxon>
        <taxon>Pseudomonadota</taxon>
        <taxon>Gammaproteobacteria</taxon>
        <taxon>Lysobacterales</taxon>
        <taxon>Rhodanobacteraceae</taxon>
        <taxon>Rhodanobacter</taxon>
    </lineage>
</organism>
<dbReference type="EMBL" id="JBHSMM010000005">
    <property type="protein sequence ID" value="MFC5441393.1"/>
    <property type="molecule type" value="Genomic_DNA"/>
</dbReference>
<accession>A0ABW0JZ88</accession>
<gene>
    <name evidence="1" type="ORF">ACFPK0_15370</name>
</gene>
<dbReference type="Proteomes" id="UP001596018">
    <property type="component" value="Unassembled WGS sequence"/>
</dbReference>
<evidence type="ECO:0000313" key="2">
    <source>
        <dbReference type="Proteomes" id="UP001596018"/>
    </source>
</evidence>
<protein>
    <submittedName>
        <fullName evidence="1">Uncharacterized protein</fullName>
    </submittedName>
</protein>
<keyword evidence="2" id="KW-1185">Reference proteome</keyword>